<feature type="active site" description="Nucleophile" evidence="7">
    <location>
        <position position="268"/>
    </location>
</feature>
<dbReference type="NCBIfam" id="TIGR00430">
    <property type="entry name" value="Q_tRNA_tgt"/>
    <property type="match status" value="1"/>
</dbReference>
<dbReference type="InterPro" id="IPR002616">
    <property type="entry name" value="tRNA_ribo_trans-like"/>
</dbReference>
<evidence type="ECO:0000256" key="4">
    <source>
        <dbReference type="ARBA" id="ARBA00022723"/>
    </source>
</evidence>
<evidence type="ECO:0000256" key="1">
    <source>
        <dbReference type="ARBA" id="ARBA00022676"/>
    </source>
</evidence>
<feature type="region of interest" description="RNA binding; important for wobble base 34 recognition" evidence="7">
    <location>
        <begin position="273"/>
        <end position="277"/>
    </location>
</feature>
<feature type="binding site" evidence="7">
    <location>
        <position position="308"/>
    </location>
    <ligand>
        <name>Zn(2+)</name>
        <dbReference type="ChEBI" id="CHEBI:29105"/>
    </ligand>
</feature>
<evidence type="ECO:0000256" key="6">
    <source>
        <dbReference type="ARBA" id="ARBA00022833"/>
    </source>
</evidence>
<dbReference type="InterPro" id="IPR036511">
    <property type="entry name" value="TGT-like_sf"/>
</dbReference>
<dbReference type="InterPro" id="IPR004803">
    <property type="entry name" value="TGT"/>
</dbReference>
<evidence type="ECO:0000256" key="5">
    <source>
        <dbReference type="ARBA" id="ARBA00022785"/>
    </source>
</evidence>
<keyword evidence="5 7" id="KW-0671">Queuosine biosynthesis</keyword>
<keyword evidence="4 7" id="KW-0479">Metal-binding</keyword>
<dbReference type="OrthoDB" id="9805417at2"/>
<dbReference type="EC" id="2.4.2.29" evidence="7"/>
<dbReference type="PANTHER" id="PTHR43530">
    <property type="entry name" value="QUEUINE TRNA-RIBOSYLTRANSFERASE CATALYTIC SUBUNIT 1"/>
    <property type="match status" value="1"/>
</dbReference>
<comment type="function">
    <text evidence="7">Catalyzes the base-exchange of a guanine (G) residue with the queuine precursor 7-aminomethyl-7-deazaguanine (PreQ1) at position 34 (anticodon wobble position) in tRNAs with GU(N) anticodons (tRNA-Asp, -Asn, -His and -Tyr). Catalysis occurs through a double-displacement mechanism. The nucleophile active site attacks the C1' of nucleotide 34 to detach the guanine base from the RNA, forming a covalent enzyme-RNA intermediate. The proton acceptor active site deprotonates the incoming PreQ1, allowing a nucleophilic attack on the C1' of the ribose to form the product. After dissociation, two additional enzymatic reactions on the tRNA convert PreQ1 to queuine (Q), resulting in the hypermodified nucleoside queuosine (7-(((4,5-cis-dihydroxy-2-cyclopenten-1-yl)amino)methyl)-7-deazaguanosine).</text>
</comment>
<evidence type="ECO:0000256" key="2">
    <source>
        <dbReference type="ARBA" id="ARBA00022679"/>
    </source>
</evidence>
<feature type="binding site" evidence="7">
    <location>
        <position position="337"/>
    </location>
    <ligand>
        <name>Zn(2+)</name>
        <dbReference type="ChEBI" id="CHEBI:29105"/>
    </ligand>
</feature>
<feature type="domain" description="tRNA-guanine(15) transglycosylase-like" evidence="8">
    <location>
        <begin position="10"/>
        <end position="370"/>
    </location>
</feature>
<evidence type="ECO:0000313" key="10">
    <source>
        <dbReference type="Proteomes" id="UP000018731"/>
    </source>
</evidence>
<feature type="binding site" evidence="7">
    <location>
        <position position="311"/>
    </location>
    <ligand>
        <name>Zn(2+)</name>
        <dbReference type="ChEBI" id="CHEBI:29105"/>
    </ligand>
</feature>
<comment type="pathway">
    <text evidence="7">tRNA modification; tRNA-queuosine biosynthesis.</text>
</comment>
<dbReference type="Pfam" id="PF01702">
    <property type="entry name" value="TGT"/>
    <property type="match status" value="1"/>
</dbReference>
<name>V8CC86_9HELI</name>
<dbReference type="EMBL" id="AZJI01000001">
    <property type="protein sequence ID" value="ETD25013.1"/>
    <property type="molecule type" value="Genomic_DNA"/>
</dbReference>
<dbReference type="AlphaFoldDB" id="V8CC86"/>
<keyword evidence="1 7" id="KW-0328">Glycosyltransferase</keyword>
<dbReference type="GO" id="GO:0005829">
    <property type="term" value="C:cytosol"/>
    <property type="evidence" value="ECO:0007669"/>
    <property type="project" value="TreeGrafter"/>
</dbReference>
<keyword evidence="3 7" id="KW-0819">tRNA processing</keyword>
<organism evidence="9 10">
    <name type="scientific">Helicobacter macacae MIT 99-5501</name>
    <dbReference type="NCBI Taxonomy" id="1357400"/>
    <lineage>
        <taxon>Bacteria</taxon>
        <taxon>Pseudomonadati</taxon>
        <taxon>Campylobacterota</taxon>
        <taxon>Epsilonproteobacteria</taxon>
        <taxon>Campylobacterales</taxon>
        <taxon>Helicobacteraceae</taxon>
        <taxon>Helicobacter</taxon>
    </lineage>
</organism>
<sequence>MFSLQASSGSARAGVLSLAHSLVQTPVFMPVGTQACVKSLDALDLQNLGAKIILANTYHTYLRPGAEVFSKFGGVHSFSGFGGSFLSDSGGFQAFSLGGNAKKLENGVEFASHIDGSRHLFTPQSVLDMQLALNSDVMMVLDDLIALPADRDRLAQSVDTTTRWARQSKIYYERKKSEGKAEGNHIFGIVQGGVSQEFRARSASELVELDFHGYALGGLAVGEETQQMYDTIEFSTPLLPRDKPRYLMGVGTPENLIEAISRGVDMFDCVMPTRNARNGTLFTSFGRINIKNQQYRFDEGAIDSECECYACKSVSRAYLHHLFRANELSYHRFASLHNLHYYLELMRGAREAIVADKWREFRAEFYAKREYL</sequence>
<feature type="binding site" evidence="7">
    <location>
        <position position="306"/>
    </location>
    <ligand>
        <name>Zn(2+)</name>
        <dbReference type="ChEBI" id="CHEBI:29105"/>
    </ligand>
</feature>
<dbReference type="PATRIC" id="fig|1357400.3.peg.478"/>
<gene>
    <name evidence="7" type="primary">tgt</name>
    <name evidence="9" type="ORF">HMPREF2086_00348</name>
</gene>
<accession>V8CC86</accession>
<protein>
    <recommendedName>
        <fullName evidence="7">Queuine tRNA-ribosyltransferase</fullName>
        <ecNumber evidence="7">2.4.2.29</ecNumber>
    </recommendedName>
    <alternativeName>
        <fullName evidence="7">Guanine insertion enzyme</fullName>
    </alternativeName>
    <alternativeName>
        <fullName evidence="7">tRNA-guanine transglycosylase</fullName>
    </alternativeName>
</protein>
<dbReference type="NCBIfam" id="TIGR00449">
    <property type="entry name" value="tgt_general"/>
    <property type="match status" value="1"/>
</dbReference>
<keyword evidence="6 7" id="KW-0862">Zinc</keyword>
<comment type="catalytic activity">
    <reaction evidence="7">
        <text>7-aminomethyl-7-carbaguanine + guanosine(34) in tRNA = 7-aminomethyl-7-carbaguanosine(34) in tRNA + guanine</text>
        <dbReference type="Rhea" id="RHEA:24104"/>
        <dbReference type="Rhea" id="RHEA-COMP:10341"/>
        <dbReference type="Rhea" id="RHEA-COMP:10342"/>
        <dbReference type="ChEBI" id="CHEBI:16235"/>
        <dbReference type="ChEBI" id="CHEBI:58703"/>
        <dbReference type="ChEBI" id="CHEBI:74269"/>
        <dbReference type="ChEBI" id="CHEBI:82833"/>
        <dbReference type="EC" id="2.4.2.29"/>
    </reaction>
</comment>
<dbReference type="HOGENOM" id="CLU_022060_0_1_7"/>
<comment type="cofactor">
    <cofactor evidence="7">
        <name>Zn(2+)</name>
        <dbReference type="ChEBI" id="CHEBI:29105"/>
    </cofactor>
    <text evidence="7">Binds 1 zinc ion per subunit.</text>
</comment>
<evidence type="ECO:0000256" key="7">
    <source>
        <dbReference type="HAMAP-Rule" id="MF_00168"/>
    </source>
</evidence>
<dbReference type="eggNOG" id="COG0343">
    <property type="taxonomic scope" value="Bacteria"/>
</dbReference>
<dbReference type="PANTHER" id="PTHR43530:SF1">
    <property type="entry name" value="QUEUINE TRNA-RIBOSYLTRANSFERASE CATALYTIC SUBUNIT 1"/>
    <property type="match status" value="1"/>
</dbReference>
<dbReference type="GO" id="GO:0008616">
    <property type="term" value="P:tRNA queuosine(34) biosynthetic process"/>
    <property type="evidence" value="ECO:0007669"/>
    <property type="project" value="UniProtKB-UniRule"/>
</dbReference>
<comment type="caution">
    <text evidence="9">The sequence shown here is derived from an EMBL/GenBank/DDBJ whole genome shotgun (WGS) entry which is preliminary data.</text>
</comment>
<dbReference type="Gene3D" id="3.20.20.105">
    <property type="entry name" value="Queuine tRNA-ribosyltransferase-like"/>
    <property type="match status" value="1"/>
</dbReference>
<reference evidence="9 10" key="1">
    <citation type="journal article" date="2014" name="Genome Announc.">
        <title>Draft genome sequences of six enterohepatic helicobacter species isolated from humans and one from rhesus macaques.</title>
        <authorList>
            <person name="Shen Z."/>
            <person name="Sheh A."/>
            <person name="Young S.K."/>
            <person name="Abouelliel A."/>
            <person name="Ward D.V."/>
            <person name="Earl A.M."/>
            <person name="Fox J.G."/>
        </authorList>
    </citation>
    <scope>NUCLEOTIDE SEQUENCE [LARGE SCALE GENOMIC DNA]</scope>
    <source>
        <strain evidence="9 10">MIT 99-5501</strain>
    </source>
</reference>
<comment type="similarity">
    <text evidence="7">Belongs to the queuine tRNA-ribosyltransferase family.</text>
</comment>
<feature type="binding site" evidence="7">
    <location>
        <begin position="88"/>
        <end position="92"/>
    </location>
    <ligand>
        <name>substrate</name>
    </ligand>
</feature>
<feature type="binding site" evidence="7">
    <location>
        <position position="191"/>
    </location>
    <ligand>
        <name>substrate</name>
    </ligand>
</feature>
<proteinExistence type="inferred from homology"/>
<keyword evidence="2 7" id="KW-0808">Transferase</keyword>
<feature type="binding site" evidence="7">
    <location>
        <position position="218"/>
    </location>
    <ligand>
        <name>substrate</name>
    </ligand>
</feature>
<evidence type="ECO:0000313" key="9">
    <source>
        <dbReference type="EMBL" id="ETD25013.1"/>
    </source>
</evidence>
<evidence type="ECO:0000256" key="3">
    <source>
        <dbReference type="ARBA" id="ARBA00022694"/>
    </source>
</evidence>
<dbReference type="GO" id="GO:0046872">
    <property type="term" value="F:metal ion binding"/>
    <property type="evidence" value="ECO:0007669"/>
    <property type="project" value="UniProtKB-KW"/>
</dbReference>
<dbReference type="STRING" id="1357400.HMPREF2086_00348"/>
<feature type="region of interest" description="RNA binding" evidence="7">
    <location>
        <begin position="249"/>
        <end position="255"/>
    </location>
</feature>
<dbReference type="GO" id="GO:0008479">
    <property type="term" value="F:tRNA-guanosine(34) queuine transglycosylase activity"/>
    <property type="evidence" value="ECO:0007669"/>
    <property type="project" value="UniProtKB-UniRule"/>
</dbReference>
<dbReference type="UniPathway" id="UPA00392"/>
<keyword evidence="10" id="KW-1185">Reference proteome</keyword>
<feature type="active site" description="Proton acceptor" evidence="7">
    <location>
        <position position="88"/>
    </location>
</feature>
<dbReference type="SUPFAM" id="SSF51713">
    <property type="entry name" value="tRNA-guanine transglycosylase"/>
    <property type="match status" value="1"/>
</dbReference>
<dbReference type="Proteomes" id="UP000018731">
    <property type="component" value="Unassembled WGS sequence"/>
</dbReference>
<evidence type="ECO:0000259" key="8">
    <source>
        <dbReference type="Pfam" id="PF01702"/>
    </source>
</evidence>
<feature type="binding site" evidence="7">
    <location>
        <position position="142"/>
    </location>
    <ligand>
        <name>substrate</name>
    </ligand>
</feature>
<comment type="subunit">
    <text evidence="7">Homodimer. Within each dimer, one monomer is responsible for RNA recognition and catalysis, while the other monomer binds to the replacement base PreQ1.</text>
</comment>
<dbReference type="HAMAP" id="MF_00168">
    <property type="entry name" value="Q_tRNA_Tgt"/>
    <property type="match status" value="1"/>
</dbReference>
<dbReference type="RefSeq" id="WP_023927015.1">
    <property type="nucleotide sequence ID" value="NZ_KI669454.1"/>
</dbReference>